<dbReference type="Gene3D" id="3.10.450.50">
    <property type="match status" value="1"/>
</dbReference>
<dbReference type="Pfam" id="PF14534">
    <property type="entry name" value="DUF4440"/>
    <property type="match status" value="1"/>
</dbReference>
<reference evidence="2" key="1">
    <citation type="journal article" date="2014" name="Int. J. Syst. Evol. Microbiol.">
        <title>Complete genome of a new Firmicutes species belonging to the dominant human colonic microbiota ('Ruminococcus bicirculans') reveals two chromosomes and a selective capacity to utilize plant glucans.</title>
        <authorList>
            <consortium name="NISC Comparative Sequencing Program"/>
            <person name="Wegmann U."/>
            <person name="Louis P."/>
            <person name="Goesmann A."/>
            <person name="Henrissat B."/>
            <person name="Duncan S.H."/>
            <person name="Flint H.J."/>
        </authorList>
    </citation>
    <scope>NUCLEOTIDE SEQUENCE</scope>
    <source>
        <strain evidence="2">VKM Ac-1246</strain>
    </source>
</reference>
<gene>
    <name evidence="2" type="ORF">GCM10017579_44990</name>
</gene>
<comment type="caution">
    <text evidence="2">The sequence shown here is derived from an EMBL/GenBank/DDBJ whole genome shotgun (WGS) entry which is preliminary data.</text>
</comment>
<reference evidence="2" key="2">
    <citation type="submission" date="2023-01" db="EMBL/GenBank/DDBJ databases">
        <authorList>
            <person name="Sun Q."/>
            <person name="Evtushenko L."/>
        </authorList>
    </citation>
    <scope>NUCLEOTIDE SEQUENCE</scope>
    <source>
        <strain evidence="2">VKM Ac-1246</strain>
    </source>
</reference>
<dbReference type="InterPro" id="IPR027843">
    <property type="entry name" value="DUF4440"/>
</dbReference>
<protein>
    <recommendedName>
        <fullName evidence="1">DUF4440 domain-containing protein</fullName>
    </recommendedName>
</protein>
<proteinExistence type="predicted"/>
<organism evidence="2 3">
    <name type="scientific">Nocardioides luteus</name>
    <dbReference type="NCBI Taxonomy" id="1844"/>
    <lineage>
        <taxon>Bacteria</taxon>
        <taxon>Bacillati</taxon>
        <taxon>Actinomycetota</taxon>
        <taxon>Actinomycetes</taxon>
        <taxon>Propionibacteriales</taxon>
        <taxon>Nocardioidaceae</taxon>
        <taxon>Nocardioides</taxon>
    </lineage>
</organism>
<name>A0ABQ5T3R7_9ACTN</name>
<accession>A0ABQ5T3R7</accession>
<feature type="domain" description="DUF4440" evidence="1">
    <location>
        <begin position="2"/>
        <end position="99"/>
    </location>
</feature>
<keyword evidence="3" id="KW-1185">Reference proteome</keyword>
<dbReference type="InterPro" id="IPR032710">
    <property type="entry name" value="NTF2-like_dom_sf"/>
</dbReference>
<dbReference type="Proteomes" id="UP001142292">
    <property type="component" value="Unassembled WGS sequence"/>
</dbReference>
<evidence type="ECO:0000259" key="1">
    <source>
        <dbReference type="Pfam" id="PF14534"/>
    </source>
</evidence>
<evidence type="ECO:0000313" key="2">
    <source>
        <dbReference type="EMBL" id="GLJ70463.1"/>
    </source>
</evidence>
<dbReference type="SUPFAM" id="SSF54427">
    <property type="entry name" value="NTF2-like"/>
    <property type="match status" value="1"/>
</dbReference>
<sequence>MALERELQTPAARADPRRLEELLAPDFEEIGASGRVWDLASILEMLSGEDDAGPAIEMHDLTGRVVTDDVIVLRWQSVRGERRAHRTSLWERRPEGWRLVHHQGTLVG</sequence>
<evidence type="ECO:0000313" key="3">
    <source>
        <dbReference type="Proteomes" id="UP001142292"/>
    </source>
</evidence>
<dbReference type="EMBL" id="BSEL01000012">
    <property type="protein sequence ID" value="GLJ70463.1"/>
    <property type="molecule type" value="Genomic_DNA"/>
</dbReference>